<dbReference type="RefSeq" id="WP_052216932.1">
    <property type="nucleotide sequence ID" value="NZ_LGTE01000003.1"/>
</dbReference>
<proteinExistence type="predicted"/>
<evidence type="ECO:0000313" key="3">
    <source>
        <dbReference type="Proteomes" id="UP000037175"/>
    </source>
</evidence>
<dbReference type="EMBL" id="LGTE01000003">
    <property type="protein sequence ID" value="KNZ70567.1"/>
    <property type="molecule type" value="Genomic_DNA"/>
</dbReference>
<dbReference type="PROSITE" id="PS51257">
    <property type="entry name" value="PROKAR_LIPOPROTEIN"/>
    <property type="match status" value="1"/>
</dbReference>
<gene>
    <name evidence="2" type="ORF">Tfer_0751</name>
</gene>
<keyword evidence="3" id="KW-1185">Reference proteome</keyword>
<keyword evidence="1" id="KW-0472">Membrane</keyword>
<evidence type="ECO:0008006" key="4">
    <source>
        <dbReference type="Google" id="ProtNLM"/>
    </source>
</evidence>
<evidence type="ECO:0000313" key="2">
    <source>
        <dbReference type="EMBL" id="KNZ70567.1"/>
    </source>
</evidence>
<dbReference type="Proteomes" id="UP000037175">
    <property type="component" value="Unassembled WGS sequence"/>
</dbReference>
<dbReference type="AlphaFoldDB" id="A0A0L6W4R1"/>
<feature type="transmembrane region" description="Helical" evidence="1">
    <location>
        <begin position="12"/>
        <end position="29"/>
    </location>
</feature>
<protein>
    <recommendedName>
        <fullName evidence="4">DUF2933 domain-containing protein</fullName>
    </recommendedName>
</protein>
<reference evidence="3" key="1">
    <citation type="submission" date="2015-07" db="EMBL/GenBank/DDBJ databases">
        <title>Complete Genome of Thermincola ferriacetica strain Z-0001T.</title>
        <authorList>
            <person name="Lusk B."/>
            <person name="Badalamenti J.P."/>
            <person name="Parameswaran P."/>
            <person name="Bond D.R."/>
            <person name="Torres C.I."/>
        </authorList>
    </citation>
    <scope>NUCLEOTIDE SEQUENCE [LARGE SCALE GENOMIC DNA]</scope>
    <source>
        <strain evidence="3">Z-0001</strain>
    </source>
</reference>
<keyword evidence="1" id="KW-0812">Transmembrane</keyword>
<keyword evidence="1" id="KW-1133">Transmembrane helix</keyword>
<organism evidence="2 3">
    <name type="scientific">Thermincola ferriacetica</name>
    <dbReference type="NCBI Taxonomy" id="281456"/>
    <lineage>
        <taxon>Bacteria</taxon>
        <taxon>Bacillati</taxon>
        <taxon>Bacillota</taxon>
        <taxon>Clostridia</taxon>
        <taxon>Eubacteriales</taxon>
        <taxon>Thermincolaceae</taxon>
        <taxon>Thermincola</taxon>
    </lineage>
</organism>
<dbReference type="Pfam" id="PF11666">
    <property type="entry name" value="DUF2933"/>
    <property type="match status" value="1"/>
</dbReference>
<dbReference type="InterPro" id="IPR021682">
    <property type="entry name" value="DUF2933"/>
</dbReference>
<sequence>MRKNRFNWHNLLMLACIIPMIAVFFYFTGGTLPEKVNGESFLFLAMALLCPLMHFLMMRGMNHGQSCDHEQGEKKGLNKAG</sequence>
<name>A0A0L6W4R1_9FIRM</name>
<accession>A0A0L6W4R1</accession>
<evidence type="ECO:0000256" key="1">
    <source>
        <dbReference type="SAM" id="Phobius"/>
    </source>
</evidence>
<comment type="caution">
    <text evidence="2">The sequence shown here is derived from an EMBL/GenBank/DDBJ whole genome shotgun (WGS) entry which is preliminary data.</text>
</comment>
<feature type="transmembrane region" description="Helical" evidence="1">
    <location>
        <begin position="41"/>
        <end position="58"/>
    </location>
</feature>